<evidence type="ECO:0000313" key="2">
    <source>
        <dbReference type="EMBL" id="KAF7277826.1"/>
    </source>
</evidence>
<sequence length="142" mass="15711">MGSIPMNKNRSSDNVVVSPTVSSLILGRIFSWPTPGPRLQSATPKKRESKQSTKTIEMRFLVVANGRRPRSKMTFFADSPPAPGPNFGRNSREEFLCSGGRSNCCRTSSRINHSVSRSARTGETTLELDPVDETWLMLTEPP</sequence>
<reference evidence="2" key="1">
    <citation type="submission" date="2020-08" db="EMBL/GenBank/DDBJ databases">
        <title>Genome sequencing and assembly of the red palm weevil Rhynchophorus ferrugineus.</title>
        <authorList>
            <person name="Dias G.B."/>
            <person name="Bergman C.M."/>
            <person name="Manee M."/>
        </authorList>
    </citation>
    <scope>NUCLEOTIDE SEQUENCE</scope>
    <source>
        <strain evidence="2">AA-2017</strain>
        <tissue evidence="2">Whole larva</tissue>
    </source>
</reference>
<feature type="region of interest" description="Disordered" evidence="1">
    <location>
        <begin position="32"/>
        <end position="55"/>
    </location>
</feature>
<keyword evidence="3" id="KW-1185">Reference proteome</keyword>
<dbReference type="AlphaFoldDB" id="A0A834MAI1"/>
<accession>A0A834MAI1</accession>
<proteinExistence type="predicted"/>
<dbReference type="Proteomes" id="UP000625711">
    <property type="component" value="Unassembled WGS sequence"/>
</dbReference>
<protein>
    <submittedName>
        <fullName evidence="2">Uncharacterized protein</fullName>
    </submittedName>
</protein>
<organism evidence="2 3">
    <name type="scientific">Rhynchophorus ferrugineus</name>
    <name type="common">Red palm weevil</name>
    <name type="synonym">Curculio ferrugineus</name>
    <dbReference type="NCBI Taxonomy" id="354439"/>
    <lineage>
        <taxon>Eukaryota</taxon>
        <taxon>Metazoa</taxon>
        <taxon>Ecdysozoa</taxon>
        <taxon>Arthropoda</taxon>
        <taxon>Hexapoda</taxon>
        <taxon>Insecta</taxon>
        <taxon>Pterygota</taxon>
        <taxon>Neoptera</taxon>
        <taxon>Endopterygota</taxon>
        <taxon>Coleoptera</taxon>
        <taxon>Polyphaga</taxon>
        <taxon>Cucujiformia</taxon>
        <taxon>Curculionidae</taxon>
        <taxon>Dryophthorinae</taxon>
        <taxon>Rhynchophorus</taxon>
    </lineage>
</organism>
<evidence type="ECO:0000256" key="1">
    <source>
        <dbReference type="SAM" id="MobiDB-lite"/>
    </source>
</evidence>
<name>A0A834MAI1_RHYFE</name>
<gene>
    <name evidence="2" type="ORF">GWI33_009242</name>
</gene>
<comment type="caution">
    <text evidence="2">The sequence shown here is derived from an EMBL/GenBank/DDBJ whole genome shotgun (WGS) entry which is preliminary data.</text>
</comment>
<dbReference type="EMBL" id="JAACXV010000413">
    <property type="protein sequence ID" value="KAF7277826.1"/>
    <property type="molecule type" value="Genomic_DNA"/>
</dbReference>
<evidence type="ECO:0000313" key="3">
    <source>
        <dbReference type="Proteomes" id="UP000625711"/>
    </source>
</evidence>